<name>A0A9X1YI64_9BURK</name>
<accession>A0A9X1YI64</accession>
<dbReference type="RefSeq" id="WP_275682376.1">
    <property type="nucleotide sequence ID" value="NZ_JAJLJH010000002.1"/>
</dbReference>
<dbReference type="InterPro" id="IPR050194">
    <property type="entry name" value="Glycosyltransferase_grp1"/>
</dbReference>
<sequence length="367" mass="40231">MRVAVLSYPMLFQTAGGLKMKVGRTVDALVQRGIDARLVDPLKERLRDFDLVHVFAPYNGNHRVVEQAKGDGVPVVMSTIISGRFSRWQGWRARFLTRLVGRLSGWEMTTNYQQILTALTLADHLVVLGSSERQVLVDAYLMPSSKISIVHNGIGDEFFRATPQAFHERWPKLRRPFVLHTGQICEVKNQLGLVRALKGQDIDIVMIGQVNSESAYLQACLGEGGSRVHYLGELPHGELIASAYAACTLVAIPSRYEGMPNSILEALASDRAAVLTDTHTMDFELPSDVTAQVASTDHEAIRRAVLRLLANPPAPGRARSVVSQMSWGVVAARLEEIYRRVLDNSPAPAKDREQAGVAIGACEGASA</sequence>
<protein>
    <submittedName>
        <fullName evidence="1">Glycosyltransferase family 4 protein</fullName>
    </submittedName>
</protein>
<proteinExistence type="predicted"/>
<keyword evidence="2" id="KW-1185">Reference proteome</keyword>
<dbReference type="CDD" id="cd03801">
    <property type="entry name" value="GT4_PimA-like"/>
    <property type="match status" value="1"/>
</dbReference>
<dbReference type="PANTHER" id="PTHR45947">
    <property type="entry name" value="SULFOQUINOVOSYL TRANSFERASE SQD2"/>
    <property type="match status" value="1"/>
</dbReference>
<dbReference type="AlphaFoldDB" id="A0A9X1YI64"/>
<evidence type="ECO:0000313" key="2">
    <source>
        <dbReference type="Proteomes" id="UP001139353"/>
    </source>
</evidence>
<gene>
    <name evidence="1" type="ORF">LPC04_11600</name>
</gene>
<dbReference type="SUPFAM" id="SSF53756">
    <property type="entry name" value="UDP-Glycosyltransferase/glycogen phosphorylase"/>
    <property type="match status" value="1"/>
</dbReference>
<dbReference type="PANTHER" id="PTHR45947:SF3">
    <property type="entry name" value="SULFOQUINOVOSYL TRANSFERASE SQD2"/>
    <property type="match status" value="1"/>
</dbReference>
<comment type="caution">
    <text evidence="1">The sequence shown here is derived from an EMBL/GenBank/DDBJ whole genome shotgun (WGS) entry which is preliminary data.</text>
</comment>
<evidence type="ECO:0000313" key="1">
    <source>
        <dbReference type="EMBL" id="MCK9686351.1"/>
    </source>
</evidence>
<dbReference type="GO" id="GO:0016758">
    <property type="term" value="F:hexosyltransferase activity"/>
    <property type="evidence" value="ECO:0007669"/>
    <property type="project" value="TreeGrafter"/>
</dbReference>
<reference evidence="1" key="1">
    <citation type="submission" date="2021-11" db="EMBL/GenBank/DDBJ databases">
        <title>BS-T2-15 a new species belonging to the Comamonadaceae family isolated from the soil of a French oak forest.</title>
        <authorList>
            <person name="Mieszkin S."/>
            <person name="Alain K."/>
        </authorList>
    </citation>
    <scope>NUCLEOTIDE SEQUENCE</scope>
    <source>
        <strain evidence="1">BS-T2-15</strain>
    </source>
</reference>
<dbReference type="Pfam" id="PF13692">
    <property type="entry name" value="Glyco_trans_1_4"/>
    <property type="match status" value="1"/>
</dbReference>
<dbReference type="EMBL" id="JAJLJH010000002">
    <property type="protein sequence ID" value="MCK9686351.1"/>
    <property type="molecule type" value="Genomic_DNA"/>
</dbReference>
<dbReference type="Gene3D" id="3.40.50.2000">
    <property type="entry name" value="Glycogen Phosphorylase B"/>
    <property type="match status" value="2"/>
</dbReference>
<dbReference type="Proteomes" id="UP001139353">
    <property type="component" value="Unassembled WGS sequence"/>
</dbReference>
<organism evidence="1 2">
    <name type="scientific">Scleromatobacter humisilvae</name>
    <dbReference type="NCBI Taxonomy" id="2897159"/>
    <lineage>
        <taxon>Bacteria</taxon>
        <taxon>Pseudomonadati</taxon>
        <taxon>Pseudomonadota</taxon>
        <taxon>Betaproteobacteria</taxon>
        <taxon>Burkholderiales</taxon>
        <taxon>Sphaerotilaceae</taxon>
        <taxon>Scleromatobacter</taxon>
    </lineage>
</organism>